<dbReference type="InterPro" id="IPR026057">
    <property type="entry name" value="TBL_C"/>
</dbReference>
<dbReference type="Proteomes" id="UP000249390">
    <property type="component" value="Unassembled WGS sequence"/>
</dbReference>
<comment type="caution">
    <text evidence="9">The sequence shown here is derived from an EMBL/GenBank/DDBJ whole genome shotgun (WGS) entry which is preliminary data.</text>
</comment>
<evidence type="ECO:0000256" key="2">
    <source>
        <dbReference type="ARBA" id="ARBA00007727"/>
    </source>
</evidence>
<evidence type="ECO:0000256" key="4">
    <source>
        <dbReference type="ARBA" id="ARBA00022968"/>
    </source>
</evidence>
<keyword evidence="4" id="KW-0735">Signal-anchor</keyword>
<dbReference type="Pfam" id="PF13839">
    <property type="entry name" value="PC-Esterase"/>
    <property type="match status" value="1"/>
</dbReference>
<reference evidence="9 10" key="1">
    <citation type="submission" date="2018-06" db="EMBL/GenBank/DDBJ databases">
        <title>The Genome of Cuscuta australis (Dodder) Provides Insight into the Evolution of Plant Parasitism.</title>
        <authorList>
            <person name="Liu H."/>
        </authorList>
    </citation>
    <scope>NUCLEOTIDE SEQUENCE [LARGE SCALE GENOMIC DNA]</scope>
    <source>
        <strain evidence="10">cv. Yunnan</strain>
        <tissue evidence="9">Vines</tissue>
    </source>
</reference>
<evidence type="ECO:0000256" key="1">
    <source>
        <dbReference type="ARBA" id="ARBA00004167"/>
    </source>
</evidence>
<proteinExistence type="inferred from homology"/>
<evidence type="ECO:0000313" key="9">
    <source>
        <dbReference type="EMBL" id="RAL51718.1"/>
    </source>
</evidence>
<dbReference type="GO" id="GO:0016413">
    <property type="term" value="F:O-acetyltransferase activity"/>
    <property type="evidence" value="ECO:0007669"/>
    <property type="project" value="InterPro"/>
</dbReference>
<dbReference type="AlphaFoldDB" id="A0A328E4V0"/>
<dbReference type="InterPro" id="IPR029962">
    <property type="entry name" value="TBL"/>
</dbReference>
<evidence type="ECO:0000259" key="7">
    <source>
        <dbReference type="Pfam" id="PF13839"/>
    </source>
</evidence>
<keyword evidence="10" id="KW-1185">Reference proteome</keyword>
<evidence type="ECO:0000259" key="8">
    <source>
        <dbReference type="Pfam" id="PF14416"/>
    </source>
</evidence>
<dbReference type="InterPro" id="IPR025846">
    <property type="entry name" value="TBL_N"/>
</dbReference>
<dbReference type="PANTHER" id="PTHR32285">
    <property type="entry name" value="PROTEIN TRICHOME BIREFRINGENCE-LIKE 9-RELATED"/>
    <property type="match status" value="1"/>
</dbReference>
<evidence type="ECO:0000313" key="10">
    <source>
        <dbReference type="Proteomes" id="UP000249390"/>
    </source>
</evidence>
<comment type="similarity">
    <text evidence="2">Belongs to the PC-esterase family. TBL subfamily.</text>
</comment>
<sequence length="397" mass="45883">MHFYSSPYPSLPSLFIASYSFTPQTIAFFNQIFPRHGNDQTPITPHSKSCDYSYGEWVRDDDLSRDKYTENCPFLDPGFRCQRSGRRDSEYQKWRWKPQACHLPRFNASNLLSRSRNGRIVFVGDSIVRNQWESLLCMLAQGVANQSTICEQFGNSISKHKGYLSMRFDEFNLTVEYYRVPFLVPVRRPPKNVSEEVKGVLKLDDLHWYFSKLVGADVLMFSAGHWWNEEKTHKMGIYFQEGEDVHMTMNATEAFRRSLNTWAFWAMSNLSSETHVIFRSYSPVHYRNGEWNSGGNCHANTAPETDRVGPSENPMTNTYISNIVNQMKTSGRNVSYLNITYLSGFRKDGHPSNHREPGTPLDAPEDCSHWCLPGVPDTWNELLYAELLLKGFRTKSI</sequence>
<feature type="domain" description="Trichome birefringence-like N-terminal" evidence="8">
    <location>
        <begin position="48"/>
        <end position="102"/>
    </location>
</feature>
<gene>
    <name evidence="9" type="ORF">DM860_010436</name>
</gene>
<dbReference type="EMBL" id="NQVE01000046">
    <property type="protein sequence ID" value="RAL51718.1"/>
    <property type="molecule type" value="Genomic_DNA"/>
</dbReference>
<evidence type="ECO:0000256" key="3">
    <source>
        <dbReference type="ARBA" id="ARBA00022692"/>
    </source>
</evidence>
<evidence type="ECO:0000256" key="5">
    <source>
        <dbReference type="ARBA" id="ARBA00022989"/>
    </source>
</evidence>
<organism evidence="9 10">
    <name type="scientific">Cuscuta australis</name>
    <dbReference type="NCBI Taxonomy" id="267555"/>
    <lineage>
        <taxon>Eukaryota</taxon>
        <taxon>Viridiplantae</taxon>
        <taxon>Streptophyta</taxon>
        <taxon>Embryophyta</taxon>
        <taxon>Tracheophyta</taxon>
        <taxon>Spermatophyta</taxon>
        <taxon>Magnoliopsida</taxon>
        <taxon>eudicotyledons</taxon>
        <taxon>Gunneridae</taxon>
        <taxon>Pentapetalae</taxon>
        <taxon>asterids</taxon>
        <taxon>lamiids</taxon>
        <taxon>Solanales</taxon>
        <taxon>Convolvulaceae</taxon>
        <taxon>Cuscuteae</taxon>
        <taxon>Cuscuta</taxon>
        <taxon>Cuscuta subgen. Grammica</taxon>
        <taxon>Cuscuta sect. Cleistogrammica</taxon>
    </lineage>
</organism>
<dbReference type="PANTHER" id="PTHR32285:SF53">
    <property type="entry name" value="PROTEIN TRICHOME BIREFRINGENCE-LIKE 9"/>
    <property type="match status" value="1"/>
</dbReference>
<keyword evidence="6" id="KW-0472">Membrane</keyword>
<keyword evidence="5" id="KW-1133">Transmembrane helix</keyword>
<dbReference type="Pfam" id="PF14416">
    <property type="entry name" value="PMR5N"/>
    <property type="match status" value="1"/>
</dbReference>
<dbReference type="GO" id="GO:0016020">
    <property type="term" value="C:membrane"/>
    <property type="evidence" value="ECO:0007669"/>
    <property type="project" value="UniProtKB-SubCell"/>
</dbReference>
<protein>
    <submittedName>
        <fullName evidence="9">Uncharacterized protein</fullName>
    </submittedName>
</protein>
<comment type="subcellular location">
    <subcellularLocation>
        <location evidence="1">Membrane</location>
        <topology evidence="1">Single-pass membrane protein</topology>
    </subcellularLocation>
</comment>
<name>A0A328E4V0_9ASTE</name>
<feature type="domain" description="Trichome birefringence-like C-terminal" evidence="7">
    <location>
        <begin position="103"/>
        <end position="385"/>
    </location>
</feature>
<accession>A0A328E4V0</accession>
<evidence type="ECO:0000256" key="6">
    <source>
        <dbReference type="ARBA" id="ARBA00023136"/>
    </source>
</evidence>
<dbReference type="GO" id="GO:0005794">
    <property type="term" value="C:Golgi apparatus"/>
    <property type="evidence" value="ECO:0007669"/>
    <property type="project" value="TreeGrafter"/>
</dbReference>
<keyword evidence="3" id="KW-0812">Transmembrane</keyword>